<sequence length="69" mass="7920">MPQRNLLVIKEYFESLKASDNNCEMEISQIISLIDQVSQKCTSVSPSITLPRREVQNCTICHKRVLPNE</sequence>
<name>A0ABD4ENQ9_9GAMM</name>
<dbReference type="EMBL" id="LVCN01000020">
    <property type="protein sequence ID" value="KYL35686.1"/>
    <property type="molecule type" value="Genomic_DNA"/>
</dbReference>
<reference evidence="1 2" key="1">
    <citation type="submission" date="2016-03" db="EMBL/GenBank/DDBJ databases">
        <authorList>
            <person name="Zhang H."/>
            <person name="Liu R."/>
            <person name="Wang M."/>
            <person name="Wang H."/>
            <person name="Wang L."/>
            <person name="Song L."/>
        </authorList>
    </citation>
    <scope>NUCLEOTIDE SEQUENCE [LARGE SCALE GENOMIC DNA]</scope>
    <source>
        <strain evidence="1 2">DSM 16099</strain>
    </source>
</reference>
<dbReference type="Proteomes" id="UP000075763">
    <property type="component" value="Unassembled WGS sequence"/>
</dbReference>
<gene>
    <name evidence="1" type="ORF">A2I96_13410</name>
</gene>
<protein>
    <submittedName>
        <fullName evidence="1">Uncharacterized protein</fullName>
    </submittedName>
</protein>
<evidence type="ECO:0000313" key="1">
    <source>
        <dbReference type="EMBL" id="KYL35686.1"/>
    </source>
</evidence>
<dbReference type="AlphaFoldDB" id="A0ABD4ENQ9"/>
<accession>A0ABD4ENQ9</accession>
<proteinExistence type="predicted"/>
<evidence type="ECO:0000313" key="2">
    <source>
        <dbReference type="Proteomes" id="UP000075763"/>
    </source>
</evidence>
<comment type="caution">
    <text evidence="1">The sequence shown here is derived from an EMBL/GenBank/DDBJ whole genome shotgun (WGS) entry which is preliminary data.</text>
</comment>
<organism evidence="1 2">
    <name type="scientific">Pseudoalteromonas tetraodonis</name>
    <dbReference type="NCBI Taxonomy" id="43659"/>
    <lineage>
        <taxon>Bacteria</taxon>
        <taxon>Pseudomonadati</taxon>
        <taxon>Pseudomonadota</taxon>
        <taxon>Gammaproteobacteria</taxon>
        <taxon>Alteromonadales</taxon>
        <taxon>Pseudoalteromonadaceae</taxon>
        <taxon>Pseudoalteromonas</taxon>
    </lineage>
</organism>